<name>A0ABN7ALV5_9HEMI</name>
<organism evidence="2 3">
    <name type="scientific">Nesidiocoris tenuis</name>
    <dbReference type="NCBI Taxonomy" id="355587"/>
    <lineage>
        <taxon>Eukaryota</taxon>
        <taxon>Metazoa</taxon>
        <taxon>Ecdysozoa</taxon>
        <taxon>Arthropoda</taxon>
        <taxon>Hexapoda</taxon>
        <taxon>Insecta</taxon>
        <taxon>Pterygota</taxon>
        <taxon>Neoptera</taxon>
        <taxon>Paraneoptera</taxon>
        <taxon>Hemiptera</taxon>
        <taxon>Heteroptera</taxon>
        <taxon>Panheteroptera</taxon>
        <taxon>Cimicomorpha</taxon>
        <taxon>Miridae</taxon>
        <taxon>Dicyphina</taxon>
        <taxon>Nesidiocoris</taxon>
    </lineage>
</organism>
<feature type="region of interest" description="Disordered" evidence="1">
    <location>
        <begin position="65"/>
        <end position="143"/>
    </location>
</feature>
<evidence type="ECO:0000313" key="3">
    <source>
        <dbReference type="Proteomes" id="UP001307889"/>
    </source>
</evidence>
<keyword evidence="3" id="KW-1185">Reference proteome</keyword>
<protein>
    <submittedName>
        <fullName evidence="2">Uncharacterized protein</fullName>
    </submittedName>
</protein>
<dbReference type="EMBL" id="AP028912">
    <property type="protein sequence ID" value="BES93018.1"/>
    <property type="molecule type" value="Genomic_DNA"/>
</dbReference>
<sequence length="143" mass="16009">MCTSMGNISLPVLGIFNGSSSMPHMMVTESRNPNDEKQTRTNSRKNSQAIGARLGFYLPISAQIQSENERVRRPHNPQRSNMADTELKSRGGRPSGVARVPRHPTSPSPHQPPVQRGRRIISHSKHGESSARGRRQMSRYHPH</sequence>
<accession>A0ABN7ALV5</accession>
<proteinExistence type="predicted"/>
<feature type="region of interest" description="Disordered" evidence="1">
    <location>
        <begin position="23"/>
        <end position="50"/>
    </location>
</feature>
<gene>
    <name evidence="2" type="ORF">NTJ_05827</name>
</gene>
<evidence type="ECO:0000256" key="1">
    <source>
        <dbReference type="SAM" id="MobiDB-lite"/>
    </source>
</evidence>
<feature type="compositionally biased region" description="Basic residues" evidence="1">
    <location>
        <begin position="132"/>
        <end position="143"/>
    </location>
</feature>
<reference evidence="2 3" key="1">
    <citation type="submission" date="2023-09" db="EMBL/GenBank/DDBJ databases">
        <title>Nesidiocoris tenuis whole genome shotgun sequence.</title>
        <authorList>
            <person name="Shibata T."/>
            <person name="Shimoda M."/>
            <person name="Kobayashi T."/>
            <person name="Uehara T."/>
        </authorList>
    </citation>
    <scope>NUCLEOTIDE SEQUENCE [LARGE SCALE GENOMIC DNA]</scope>
    <source>
        <strain evidence="2 3">Japan</strain>
    </source>
</reference>
<dbReference type="Proteomes" id="UP001307889">
    <property type="component" value="Chromosome 4"/>
</dbReference>
<feature type="compositionally biased region" description="Polar residues" evidence="1">
    <location>
        <begin position="40"/>
        <end position="49"/>
    </location>
</feature>
<evidence type="ECO:0000313" key="2">
    <source>
        <dbReference type="EMBL" id="BES93018.1"/>
    </source>
</evidence>